<evidence type="ECO:0000313" key="5">
    <source>
        <dbReference type="EMBL" id="KYC47206.1"/>
    </source>
</evidence>
<evidence type="ECO:0000256" key="1">
    <source>
        <dbReference type="ARBA" id="ARBA00008954"/>
    </source>
</evidence>
<dbReference type="Gene3D" id="3.90.1150.10">
    <property type="entry name" value="Aspartate Aminotransferase, domain 1"/>
    <property type="match status" value="1"/>
</dbReference>
<dbReference type="GO" id="GO:0042286">
    <property type="term" value="F:glutamate-1-semialdehyde 2,1-aminomutase activity"/>
    <property type="evidence" value="ECO:0007669"/>
    <property type="project" value="UniProtKB-EC"/>
</dbReference>
<dbReference type="PANTHER" id="PTHR43094:SF1">
    <property type="entry name" value="AMINOTRANSFERASE CLASS-III"/>
    <property type="match status" value="1"/>
</dbReference>
<dbReference type="EMBL" id="LNGE01000018">
    <property type="protein sequence ID" value="KYC45468.1"/>
    <property type="molecule type" value="Genomic_DNA"/>
</dbReference>
<gene>
    <name evidence="5" type="primary">hemL_4</name>
    <name evidence="6" type="synonym">hemL_1</name>
    <name evidence="4" type="synonym">hemL_3</name>
    <name evidence="4" type="ORF">APG10_00843</name>
    <name evidence="5" type="ORF">APG11_01362</name>
    <name evidence="6" type="ORF">APG12_00115</name>
</gene>
<comment type="similarity">
    <text evidence="1 3">Belongs to the class-III pyridoxal-phosphate-dependent aminotransferase family.</text>
</comment>
<dbReference type="Proteomes" id="UP000091929">
    <property type="component" value="Unassembled WGS sequence"/>
</dbReference>
<organism evidence="5 7">
    <name type="scientific">Candidatus Methanofastidiosum methylothiophilum</name>
    <dbReference type="NCBI Taxonomy" id="1705564"/>
    <lineage>
        <taxon>Archaea</taxon>
        <taxon>Methanobacteriati</taxon>
        <taxon>Methanobacteriota</taxon>
        <taxon>Stenosarchaea group</taxon>
        <taxon>Candidatus Methanofastidiosia</taxon>
        <taxon>Candidatus Methanofastidiosales</taxon>
        <taxon>Candidatus Methanofastidiosaceae</taxon>
        <taxon>Candidatus Methanofastidiosum</taxon>
    </lineage>
</organism>
<evidence type="ECO:0000313" key="7">
    <source>
        <dbReference type="Proteomes" id="UP000091929"/>
    </source>
</evidence>
<dbReference type="Pfam" id="PF00202">
    <property type="entry name" value="Aminotran_3"/>
    <property type="match status" value="1"/>
</dbReference>
<proteinExistence type="inferred from homology"/>
<evidence type="ECO:0000256" key="3">
    <source>
        <dbReference type="RuleBase" id="RU003560"/>
    </source>
</evidence>
<dbReference type="EMBL" id="LNJC01000001">
    <property type="protein sequence ID" value="KYC51451.1"/>
    <property type="molecule type" value="Genomic_DNA"/>
</dbReference>
<dbReference type="PROSITE" id="PS00600">
    <property type="entry name" value="AA_TRANSFER_CLASS_3"/>
    <property type="match status" value="1"/>
</dbReference>
<evidence type="ECO:0000256" key="2">
    <source>
        <dbReference type="ARBA" id="ARBA00022898"/>
    </source>
</evidence>
<dbReference type="InterPro" id="IPR005814">
    <property type="entry name" value="Aminotrans_3"/>
</dbReference>
<keyword evidence="2 3" id="KW-0663">Pyridoxal phosphate</keyword>
<keyword evidence="5" id="KW-0413">Isomerase</keyword>
<dbReference type="SUPFAM" id="SSF53383">
    <property type="entry name" value="PLP-dependent transferases"/>
    <property type="match status" value="1"/>
</dbReference>
<evidence type="ECO:0000313" key="6">
    <source>
        <dbReference type="EMBL" id="KYC51451.1"/>
    </source>
</evidence>
<dbReference type="InterPro" id="IPR015421">
    <property type="entry name" value="PyrdxlP-dep_Trfase_major"/>
</dbReference>
<dbReference type="Proteomes" id="UP000092401">
    <property type="component" value="Unassembled WGS sequence"/>
</dbReference>
<dbReference type="Proteomes" id="UP000092403">
    <property type="component" value="Unassembled WGS sequence"/>
</dbReference>
<evidence type="ECO:0000313" key="8">
    <source>
        <dbReference type="Proteomes" id="UP000092401"/>
    </source>
</evidence>
<reference evidence="7 8" key="1">
    <citation type="journal article" date="2016" name="ISME J.">
        <title>Chasing the elusive Euryarchaeota class WSA2: genomes reveal a uniquely fastidious methyl-reducing methanogen.</title>
        <authorList>
            <person name="Nobu M.K."/>
            <person name="Narihiro T."/>
            <person name="Kuroda K."/>
            <person name="Mei R."/>
            <person name="Liu W.T."/>
        </authorList>
    </citation>
    <scope>NUCLEOTIDE SEQUENCE [LARGE SCALE GENOMIC DNA]</scope>
    <source>
        <strain evidence="4">B03fssc0709_Meth_Bin005</strain>
        <strain evidence="5">B15fssc0709_Meth_Bin003</strain>
        <strain evidence="6">BMIXfssc0709_Meth_Bin006</strain>
    </source>
</reference>
<accession>A0A150IKL9</accession>
<evidence type="ECO:0000313" key="4">
    <source>
        <dbReference type="EMBL" id="KYC45468.1"/>
    </source>
</evidence>
<dbReference type="InterPro" id="IPR015424">
    <property type="entry name" value="PyrdxlP-dep_Trfase"/>
</dbReference>
<name>A0A150IQB1_9EURY</name>
<dbReference type="InterPro" id="IPR049704">
    <property type="entry name" value="Aminotrans_3_PPA_site"/>
</dbReference>
<dbReference type="CDD" id="cd00610">
    <property type="entry name" value="OAT_like"/>
    <property type="match status" value="1"/>
</dbReference>
<dbReference type="InterPro" id="IPR015422">
    <property type="entry name" value="PyrdxlP-dep_Trfase_small"/>
</dbReference>
<protein>
    <submittedName>
        <fullName evidence="5">Glutamate-1-semialdehyde 2,1-aminomutase</fullName>
        <ecNumber evidence="5">5.4.3.8</ecNumber>
    </submittedName>
</protein>
<dbReference type="GO" id="GO:0008483">
    <property type="term" value="F:transaminase activity"/>
    <property type="evidence" value="ECO:0007669"/>
    <property type="project" value="InterPro"/>
</dbReference>
<dbReference type="GO" id="GO:0030170">
    <property type="term" value="F:pyridoxal phosphate binding"/>
    <property type="evidence" value="ECO:0007669"/>
    <property type="project" value="InterPro"/>
</dbReference>
<dbReference type="AlphaFoldDB" id="A0A150IQB1"/>
<accession>A0A150J2L0</accession>
<dbReference type="PANTHER" id="PTHR43094">
    <property type="entry name" value="AMINOTRANSFERASE"/>
    <property type="match status" value="1"/>
</dbReference>
<dbReference type="Gene3D" id="3.40.640.10">
    <property type="entry name" value="Type I PLP-dependent aspartate aminotransferase-like (Major domain)"/>
    <property type="match status" value="1"/>
</dbReference>
<dbReference type="GO" id="GO:0005829">
    <property type="term" value="C:cytosol"/>
    <property type="evidence" value="ECO:0007669"/>
    <property type="project" value="TreeGrafter"/>
</dbReference>
<accession>A0A150IQB1</accession>
<dbReference type="EMBL" id="LNGF01000030">
    <property type="protein sequence ID" value="KYC47206.1"/>
    <property type="molecule type" value="Genomic_DNA"/>
</dbReference>
<sequence length="443" mass="49665">MEDFAQMEKEYVMRSWSCQADVKVNMIEKADGIYFWDKSGKRYSDFSSQLMSTSCGHNVKEINDGIIEQLNKYAYIGPGLGSEARAKLGKMVADIAGPNFKRTFFSSSGTEANEAAVKAAKWYTGKYKIISRYQSYHGATGIAMMLTGDPRRYPNEPGYPGILHGPDCYCYRCPFKMEYPSCDIMCARYIGDMIRFEAKETVAAVIAEPIVGSNGIIPPVKEYFPMLREICDEYNVVLIADEVMTGFGRTGKWFAVEHYKFQPDIITSAKNLSATYVPLGGTTYSKKISDYFEDHWFVEGHTYAGHPLACAAGVATIEYMKKNKLVENAAKMEKVMEKRLNEIKADHKSVGDVRGKGLFWGIELIKNTKTKEQAGTREEKFMRGHAPIPAKVAGECMKNGVFFLQMVSTLLFAPPLSINEKQINEALDVVDKALEISDKEVVK</sequence>
<dbReference type="EC" id="5.4.3.8" evidence="5"/>
<comment type="caution">
    <text evidence="5">The sequence shown here is derived from an EMBL/GenBank/DDBJ whole genome shotgun (WGS) entry which is preliminary data.</text>
</comment>